<organism evidence="5 6">
    <name type="scientific">Candidatus Taylorbacteria bacterium RIFCSPHIGHO2_01_FULL_51_15</name>
    <dbReference type="NCBI Taxonomy" id="1802304"/>
    <lineage>
        <taxon>Bacteria</taxon>
        <taxon>Candidatus Tayloriibacteriota</taxon>
    </lineage>
</organism>
<dbReference type="InterPro" id="IPR029063">
    <property type="entry name" value="SAM-dependent_MTases_sf"/>
</dbReference>
<gene>
    <name evidence="5" type="ORF">A2849_01130</name>
</gene>
<dbReference type="Pfam" id="PF08241">
    <property type="entry name" value="Methyltransf_11"/>
    <property type="match status" value="1"/>
</dbReference>
<protein>
    <recommendedName>
        <fullName evidence="4">Methyltransferase type 11 domain-containing protein</fullName>
    </recommendedName>
</protein>
<dbReference type="AlphaFoldDB" id="A0A1G2MBE0"/>
<evidence type="ECO:0000256" key="1">
    <source>
        <dbReference type="ARBA" id="ARBA00022603"/>
    </source>
</evidence>
<comment type="caution">
    <text evidence="5">The sequence shown here is derived from an EMBL/GenBank/DDBJ whole genome shotgun (WGS) entry which is preliminary data.</text>
</comment>
<evidence type="ECO:0000256" key="2">
    <source>
        <dbReference type="ARBA" id="ARBA00022679"/>
    </source>
</evidence>
<dbReference type="InterPro" id="IPR013216">
    <property type="entry name" value="Methyltransf_11"/>
</dbReference>
<proteinExistence type="predicted"/>
<sequence length="197" mass="22122">MKSALLAWLGRKPALAIILRRAVELNFRKEKAAIHRFLLPLKEGAQVLDIGSGTGEFAPLFPVLQYTGIDLDPKNIAYAKRHYPHRFDVADATALPFSPQSFSAALIVGVLHHLSKEDAAQALRELRRVLLPGGRALIMEDTHSPRFYVRSMQKIDQGAHIRSFEEWQSLIGSAFTLEEAGRFHNGLAHYSYFVCRS</sequence>
<dbReference type="Proteomes" id="UP000178121">
    <property type="component" value="Unassembled WGS sequence"/>
</dbReference>
<name>A0A1G2MBE0_9BACT</name>
<dbReference type="PANTHER" id="PTHR43464">
    <property type="entry name" value="METHYLTRANSFERASE"/>
    <property type="match status" value="1"/>
</dbReference>
<evidence type="ECO:0000313" key="5">
    <source>
        <dbReference type="EMBL" id="OHA20362.1"/>
    </source>
</evidence>
<keyword evidence="3" id="KW-0949">S-adenosyl-L-methionine</keyword>
<evidence type="ECO:0000313" key="6">
    <source>
        <dbReference type="Proteomes" id="UP000178121"/>
    </source>
</evidence>
<feature type="domain" description="Methyltransferase type 11" evidence="4">
    <location>
        <begin position="48"/>
        <end position="138"/>
    </location>
</feature>
<dbReference type="Gene3D" id="3.40.50.150">
    <property type="entry name" value="Vaccinia Virus protein VP39"/>
    <property type="match status" value="1"/>
</dbReference>
<dbReference type="CDD" id="cd02440">
    <property type="entry name" value="AdoMet_MTases"/>
    <property type="match status" value="1"/>
</dbReference>
<dbReference type="PANTHER" id="PTHR43464:SF19">
    <property type="entry name" value="UBIQUINONE BIOSYNTHESIS O-METHYLTRANSFERASE, MITOCHONDRIAL"/>
    <property type="match status" value="1"/>
</dbReference>
<reference evidence="5 6" key="1">
    <citation type="journal article" date="2016" name="Nat. Commun.">
        <title>Thousands of microbial genomes shed light on interconnected biogeochemical processes in an aquifer system.</title>
        <authorList>
            <person name="Anantharaman K."/>
            <person name="Brown C.T."/>
            <person name="Hug L.A."/>
            <person name="Sharon I."/>
            <person name="Castelle C.J."/>
            <person name="Probst A.J."/>
            <person name="Thomas B.C."/>
            <person name="Singh A."/>
            <person name="Wilkins M.J."/>
            <person name="Karaoz U."/>
            <person name="Brodie E.L."/>
            <person name="Williams K.H."/>
            <person name="Hubbard S.S."/>
            <person name="Banfield J.F."/>
        </authorList>
    </citation>
    <scope>NUCLEOTIDE SEQUENCE [LARGE SCALE GENOMIC DNA]</scope>
</reference>
<dbReference type="EMBL" id="MHRI01000030">
    <property type="protein sequence ID" value="OHA20362.1"/>
    <property type="molecule type" value="Genomic_DNA"/>
</dbReference>
<dbReference type="GO" id="GO:0032259">
    <property type="term" value="P:methylation"/>
    <property type="evidence" value="ECO:0007669"/>
    <property type="project" value="UniProtKB-KW"/>
</dbReference>
<evidence type="ECO:0000256" key="3">
    <source>
        <dbReference type="ARBA" id="ARBA00022691"/>
    </source>
</evidence>
<keyword evidence="2" id="KW-0808">Transferase</keyword>
<evidence type="ECO:0000259" key="4">
    <source>
        <dbReference type="Pfam" id="PF08241"/>
    </source>
</evidence>
<keyword evidence="1" id="KW-0489">Methyltransferase</keyword>
<accession>A0A1G2MBE0</accession>
<dbReference type="GO" id="GO:0008757">
    <property type="term" value="F:S-adenosylmethionine-dependent methyltransferase activity"/>
    <property type="evidence" value="ECO:0007669"/>
    <property type="project" value="InterPro"/>
</dbReference>
<dbReference type="SUPFAM" id="SSF53335">
    <property type="entry name" value="S-adenosyl-L-methionine-dependent methyltransferases"/>
    <property type="match status" value="1"/>
</dbReference>